<dbReference type="InterPro" id="IPR006279">
    <property type="entry name" value="SoxD"/>
</dbReference>
<evidence type="ECO:0000313" key="3">
    <source>
        <dbReference type="Proteomes" id="UP001628091"/>
    </source>
</evidence>
<evidence type="ECO:0008006" key="4">
    <source>
        <dbReference type="Google" id="ProtNLM"/>
    </source>
</evidence>
<sequence>MLLIYCPYCHEERPEIEFRHAGEAHLVRSPDIANQGELEFEAYLYLRQNPKGIVAERWRHIHGCGRFFNAIRDTVSDRIYLTYKAGEPMPDIDAVIANAPNVAHSGKPLTPASVAAQPSSRAAKPASARNSKA</sequence>
<protein>
    <recommendedName>
        <fullName evidence="4">Sarcosine oxidase subunit delta</fullName>
    </recommendedName>
</protein>
<gene>
    <name evidence="2" type="ORF">PPNSA23_30390</name>
</gene>
<proteinExistence type="predicted"/>
<dbReference type="Pfam" id="PF04267">
    <property type="entry name" value="SoxD"/>
    <property type="match status" value="1"/>
</dbReference>
<dbReference type="NCBIfam" id="TIGR01374">
    <property type="entry name" value="soxD"/>
    <property type="match status" value="1"/>
</dbReference>
<name>A0ABQ0H2F1_9HYPH</name>
<evidence type="ECO:0000313" key="2">
    <source>
        <dbReference type="EMBL" id="GAB1583096.1"/>
    </source>
</evidence>
<dbReference type="RefSeq" id="WP_407865602.1">
    <property type="nucleotide sequence ID" value="NZ_BAAFZP010000001.1"/>
</dbReference>
<organism evidence="2 3">
    <name type="scientific">Phyllobacterium phragmitis</name>
    <dbReference type="NCBI Taxonomy" id="2670329"/>
    <lineage>
        <taxon>Bacteria</taxon>
        <taxon>Pseudomonadati</taxon>
        <taxon>Pseudomonadota</taxon>
        <taxon>Alphaproteobacteria</taxon>
        <taxon>Hyphomicrobiales</taxon>
        <taxon>Phyllobacteriaceae</taxon>
        <taxon>Phyllobacterium</taxon>
    </lineage>
</organism>
<feature type="compositionally biased region" description="Low complexity" evidence="1">
    <location>
        <begin position="115"/>
        <end position="133"/>
    </location>
</feature>
<reference evidence="2 3" key="1">
    <citation type="submission" date="2024-10" db="EMBL/GenBank/DDBJ databases">
        <title>Isolation, draft genome sequencing and identification of Phyllobacterium sp. NSA23, isolated from leaf soil.</title>
        <authorList>
            <person name="Akita H."/>
        </authorList>
    </citation>
    <scope>NUCLEOTIDE SEQUENCE [LARGE SCALE GENOMIC DNA]</scope>
    <source>
        <strain evidence="2 3">NSA23</strain>
    </source>
</reference>
<keyword evidence="3" id="KW-1185">Reference proteome</keyword>
<dbReference type="Gene3D" id="3.30.2270.10">
    <property type="entry name" value="Folate-binding superfamily"/>
    <property type="match status" value="1"/>
</dbReference>
<dbReference type="InterPro" id="IPR038561">
    <property type="entry name" value="SoxD_sf"/>
</dbReference>
<evidence type="ECO:0000256" key="1">
    <source>
        <dbReference type="SAM" id="MobiDB-lite"/>
    </source>
</evidence>
<accession>A0ABQ0H2F1</accession>
<feature type="region of interest" description="Disordered" evidence="1">
    <location>
        <begin position="107"/>
        <end position="133"/>
    </location>
</feature>
<comment type="caution">
    <text evidence="2">The sequence shown here is derived from an EMBL/GenBank/DDBJ whole genome shotgun (WGS) entry which is preliminary data.</text>
</comment>
<dbReference type="Proteomes" id="UP001628091">
    <property type="component" value="Unassembled WGS sequence"/>
</dbReference>
<dbReference type="EMBL" id="BAAFZP010000001">
    <property type="protein sequence ID" value="GAB1583096.1"/>
    <property type="molecule type" value="Genomic_DNA"/>
</dbReference>